<keyword evidence="3 4" id="KW-0648">Protein biosynthesis</keyword>
<dbReference type="CDD" id="cd14275">
    <property type="entry name" value="UBA_EF-Ts"/>
    <property type="match status" value="1"/>
</dbReference>
<reference evidence="5 6" key="1">
    <citation type="submission" date="2018-10" db="EMBL/GenBank/DDBJ databases">
        <title>A high-quality apple genome assembly.</title>
        <authorList>
            <person name="Hu J."/>
        </authorList>
    </citation>
    <scope>NUCLEOTIDE SEQUENCE [LARGE SCALE GENOMIC DNA]</scope>
    <source>
        <strain evidence="6">cv. HFTH1</strain>
        <tissue evidence="5">Young leaf</tissue>
    </source>
</reference>
<dbReference type="Gene3D" id="3.30.479.20">
    <property type="entry name" value="Elongation factor Ts, dimerisation domain"/>
    <property type="match status" value="1"/>
</dbReference>
<protein>
    <recommendedName>
        <fullName evidence="4">Elongation factor Ts, mitochondrial</fullName>
        <shortName evidence="4">EF-Ts</shortName>
        <shortName evidence="4">EF-TsMt</shortName>
    </recommendedName>
</protein>
<evidence type="ECO:0000313" key="5">
    <source>
        <dbReference type="EMBL" id="RXH93268.1"/>
    </source>
</evidence>
<dbReference type="PANTHER" id="PTHR11741">
    <property type="entry name" value="ELONGATION FACTOR TS"/>
    <property type="match status" value="1"/>
</dbReference>
<keyword evidence="4" id="KW-0496">Mitochondrion</keyword>
<dbReference type="HAMAP" id="MF_00050">
    <property type="entry name" value="EF_Ts"/>
    <property type="match status" value="1"/>
</dbReference>
<dbReference type="Gene3D" id="1.10.8.10">
    <property type="entry name" value="DNA helicase RuvA subunit, C-terminal domain"/>
    <property type="match status" value="1"/>
</dbReference>
<dbReference type="FunFam" id="1.10.8.10:FF:000001">
    <property type="entry name" value="Elongation factor Ts"/>
    <property type="match status" value="1"/>
</dbReference>
<dbReference type="SUPFAM" id="SSF46934">
    <property type="entry name" value="UBA-like"/>
    <property type="match status" value="1"/>
</dbReference>
<dbReference type="EMBL" id="RDQH01000333">
    <property type="protein sequence ID" value="RXH93268.1"/>
    <property type="molecule type" value="Genomic_DNA"/>
</dbReference>
<gene>
    <name evidence="4" type="primary">EFTS</name>
    <name evidence="5" type="ORF">DVH24_013844</name>
</gene>
<evidence type="ECO:0000256" key="2">
    <source>
        <dbReference type="ARBA" id="ARBA00022768"/>
    </source>
</evidence>
<dbReference type="STRING" id="3750.A0A498JC07"/>
<dbReference type="Proteomes" id="UP000290289">
    <property type="component" value="Chromosome 7"/>
</dbReference>
<evidence type="ECO:0000313" key="6">
    <source>
        <dbReference type="Proteomes" id="UP000290289"/>
    </source>
</evidence>
<evidence type="ECO:0000256" key="1">
    <source>
        <dbReference type="ARBA" id="ARBA00005532"/>
    </source>
</evidence>
<name>A0A498JC07_MALDO</name>
<keyword evidence="6" id="KW-1185">Reference proteome</keyword>
<dbReference type="GO" id="GO:0070125">
    <property type="term" value="P:mitochondrial translational elongation"/>
    <property type="evidence" value="ECO:0007669"/>
    <property type="project" value="TreeGrafter"/>
</dbReference>
<sequence>MKECFKRCCRCRFDQKECFRRCCRCRYEVGEEDDDESALSQLGLRRNTSYTSSTASTASSAANGWGFSTWVSCTRASFARMTEIPASSPPKFASTQCGSGFFLRGFNMEASSTDQMSLIKQLRERTNAPIKDVKATLIDSNWDIEAAQKELRRKGKVSASKKSSRMAAEGMLALAQNENKLLLLNFNFETDFVAPNDIFQYLVRPKGIPFSYSSLPISLGFITDTVNSYILNSYFITWLLDSTATVHRLLLLDSRGTPISISQTTVTRYNHISLPCGVDHGFQVFYSFSGCA</sequence>
<keyword evidence="2 4" id="KW-0251">Elongation factor</keyword>
<evidence type="ECO:0000256" key="4">
    <source>
        <dbReference type="HAMAP-Rule" id="MF_03135"/>
    </source>
</evidence>
<dbReference type="AlphaFoldDB" id="A0A498JC07"/>
<dbReference type="InterPro" id="IPR001816">
    <property type="entry name" value="Transl_elong_EFTs/EF1B"/>
</dbReference>
<dbReference type="InterPro" id="IPR009060">
    <property type="entry name" value="UBA-like_sf"/>
</dbReference>
<comment type="function">
    <text evidence="4">Associates with the EF-Tu.GDP complex and induces the exchange of GDP to GTP. It remains bound to the aminoacyl-tRNA.EF-Tu.GTP complex up to the GTP hydrolysis stage on the ribosome.</text>
</comment>
<dbReference type="InterPro" id="IPR036402">
    <property type="entry name" value="EF-Ts_dimer_sf"/>
</dbReference>
<evidence type="ECO:0000256" key="3">
    <source>
        <dbReference type="ARBA" id="ARBA00022917"/>
    </source>
</evidence>
<comment type="subcellular location">
    <subcellularLocation>
        <location evidence="4">Mitochondrion</location>
    </subcellularLocation>
</comment>
<dbReference type="GO" id="GO:0003746">
    <property type="term" value="F:translation elongation factor activity"/>
    <property type="evidence" value="ECO:0007669"/>
    <property type="project" value="UniProtKB-UniRule"/>
</dbReference>
<dbReference type="GO" id="GO:0005739">
    <property type="term" value="C:mitochondrion"/>
    <property type="evidence" value="ECO:0007669"/>
    <property type="project" value="UniProtKB-SubCell"/>
</dbReference>
<comment type="caution">
    <text evidence="5">The sequence shown here is derived from an EMBL/GenBank/DDBJ whole genome shotgun (WGS) entry which is preliminary data.</text>
</comment>
<organism evidence="5 6">
    <name type="scientific">Malus domestica</name>
    <name type="common">Apple</name>
    <name type="synonym">Pyrus malus</name>
    <dbReference type="NCBI Taxonomy" id="3750"/>
    <lineage>
        <taxon>Eukaryota</taxon>
        <taxon>Viridiplantae</taxon>
        <taxon>Streptophyta</taxon>
        <taxon>Embryophyta</taxon>
        <taxon>Tracheophyta</taxon>
        <taxon>Spermatophyta</taxon>
        <taxon>Magnoliopsida</taxon>
        <taxon>eudicotyledons</taxon>
        <taxon>Gunneridae</taxon>
        <taxon>Pentapetalae</taxon>
        <taxon>rosids</taxon>
        <taxon>fabids</taxon>
        <taxon>Rosales</taxon>
        <taxon>Rosaceae</taxon>
        <taxon>Amygdaloideae</taxon>
        <taxon>Maleae</taxon>
        <taxon>Malus</taxon>
    </lineage>
</organism>
<accession>A0A498JC07</accession>
<dbReference type="PANTHER" id="PTHR11741:SF0">
    <property type="entry name" value="ELONGATION FACTOR TS, MITOCHONDRIAL"/>
    <property type="match status" value="1"/>
</dbReference>
<comment type="similarity">
    <text evidence="1 4">Belongs to the EF-Ts family.</text>
</comment>
<dbReference type="SUPFAM" id="SSF54713">
    <property type="entry name" value="Elongation factor Ts (EF-Ts), dimerisation domain"/>
    <property type="match status" value="1"/>
</dbReference>
<proteinExistence type="inferred from homology"/>